<protein>
    <submittedName>
        <fullName evidence="1">Uncharacterized protein</fullName>
    </submittedName>
</protein>
<evidence type="ECO:0000313" key="2">
    <source>
        <dbReference type="Proteomes" id="UP000002640"/>
    </source>
</evidence>
<dbReference type="InParanoid" id="G4YZP7"/>
<name>G4YZP7_PHYSP</name>
<reference evidence="1 2" key="1">
    <citation type="journal article" date="2006" name="Science">
        <title>Phytophthora genome sequences uncover evolutionary origins and mechanisms of pathogenesis.</title>
        <authorList>
            <person name="Tyler B.M."/>
            <person name="Tripathy S."/>
            <person name="Zhang X."/>
            <person name="Dehal P."/>
            <person name="Jiang R.H."/>
            <person name="Aerts A."/>
            <person name="Arredondo F.D."/>
            <person name="Baxter L."/>
            <person name="Bensasson D."/>
            <person name="Beynon J.L."/>
            <person name="Chapman J."/>
            <person name="Damasceno C.M."/>
            <person name="Dorrance A.E."/>
            <person name="Dou D."/>
            <person name="Dickerman A.W."/>
            <person name="Dubchak I.L."/>
            <person name="Garbelotto M."/>
            <person name="Gijzen M."/>
            <person name="Gordon S.G."/>
            <person name="Govers F."/>
            <person name="Grunwald N.J."/>
            <person name="Huang W."/>
            <person name="Ivors K.L."/>
            <person name="Jones R.W."/>
            <person name="Kamoun S."/>
            <person name="Krampis K."/>
            <person name="Lamour K.H."/>
            <person name="Lee M.K."/>
            <person name="McDonald W.H."/>
            <person name="Medina M."/>
            <person name="Meijer H.J."/>
            <person name="Nordberg E.K."/>
            <person name="Maclean D.J."/>
            <person name="Ospina-Giraldo M.D."/>
            <person name="Morris P.F."/>
            <person name="Phuntumart V."/>
            <person name="Putnam N.H."/>
            <person name="Rash S."/>
            <person name="Rose J.K."/>
            <person name="Sakihama Y."/>
            <person name="Salamov A.A."/>
            <person name="Savidor A."/>
            <person name="Scheuring C.F."/>
            <person name="Smith B.M."/>
            <person name="Sobral B.W."/>
            <person name="Terry A."/>
            <person name="Torto-Alalibo T.A."/>
            <person name="Win J."/>
            <person name="Xu Z."/>
            <person name="Zhang H."/>
            <person name="Grigoriev I.V."/>
            <person name="Rokhsar D.S."/>
            <person name="Boore J.L."/>
        </authorList>
    </citation>
    <scope>NUCLEOTIDE SEQUENCE [LARGE SCALE GENOMIC DNA]</scope>
    <source>
        <strain evidence="1 2">P6497</strain>
    </source>
</reference>
<organism evidence="1 2">
    <name type="scientific">Phytophthora sojae (strain P6497)</name>
    <name type="common">Soybean stem and root rot agent</name>
    <name type="synonym">Phytophthora megasperma f. sp. glycines</name>
    <dbReference type="NCBI Taxonomy" id="1094619"/>
    <lineage>
        <taxon>Eukaryota</taxon>
        <taxon>Sar</taxon>
        <taxon>Stramenopiles</taxon>
        <taxon>Oomycota</taxon>
        <taxon>Peronosporomycetes</taxon>
        <taxon>Peronosporales</taxon>
        <taxon>Peronosporaceae</taxon>
        <taxon>Phytophthora</taxon>
    </lineage>
</organism>
<dbReference type="AlphaFoldDB" id="G4YZP7"/>
<dbReference type="RefSeq" id="XP_009521103.1">
    <property type="nucleotide sequence ID" value="XM_009522808.1"/>
</dbReference>
<sequence length="358" mass="39984">MLQGVDLATAPSRCAAVGKALGKRKQTAYEVRKERKRALVEQVDTIQRTVDQLKLQLLTHQGNADQAVKRTEAENKVLLQFIQEQHLALAKTQAAPAVHAQRSLTLLQPTQCVVRLGRNHTERYNTLMTLKNPMLDRTERYLAARSRGLNPLSAYCQEERLDSARGDYCIVRFETVPVFGVSTREVFDAILRSVLNAEIFLSEMLGCVAIREDSDFETSDFAQLRLVTLTSPGTKVESNTVVFSRFVEGGESGEGSYGVMASDFVDSDELHPYRTAERVRRDTTTLVTARAIPRVTGDSPDVVITRWTCLKIHHKSKKISQDPEKELQESSVCWGDTAQKCIQQQLAHAATVNTASLH</sequence>
<dbReference type="SMR" id="G4YZP7"/>
<dbReference type="Proteomes" id="UP000002640">
    <property type="component" value="Unassembled WGS sequence"/>
</dbReference>
<gene>
    <name evidence="1" type="ORF">PHYSODRAFT_312102</name>
</gene>
<dbReference type="KEGG" id="psoj:PHYSODRAFT_312102"/>
<proteinExistence type="predicted"/>
<dbReference type="GeneID" id="20643462"/>
<dbReference type="EMBL" id="JH159152">
    <property type="protein sequence ID" value="EGZ25815.1"/>
    <property type="molecule type" value="Genomic_DNA"/>
</dbReference>
<dbReference type="OMA" id="RWTCLKI"/>
<accession>G4YZP7</accession>
<evidence type="ECO:0000313" key="1">
    <source>
        <dbReference type="EMBL" id="EGZ25815.1"/>
    </source>
</evidence>
<keyword evidence="2" id="KW-1185">Reference proteome</keyword>